<protein>
    <recommendedName>
        <fullName evidence="2">TIGR03089 family protein</fullName>
    </recommendedName>
</protein>
<accession>A0A6J4L8H8</accession>
<dbReference type="AlphaFoldDB" id="A0A6J4L8H8"/>
<dbReference type="SUPFAM" id="SSF56801">
    <property type="entry name" value="Acetyl-CoA synthetase-like"/>
    <property type="match status" value="1"/>
</dbReference>
<gene>
    <name evidence="1" type="ORF">AVDCRST_MAG61-2577</name>
</gene>
<dbReference type="EMBL" id="CADCTT010000319">
    <property type="protein sequence ID" value="CAA9325560.1"/>
    <property type="molecule type" value="Genomic_DNA"/>
</dbReference>
<sequence>MSELIGARLRRRVRTAGAVPLLTYYEPATGARTELSAVTLLNWVDKTSHLLDELGVQPGDVVRLALAEEAPGHWVTAVWELACWQVGAAVAVGHPAGAALVVTGPAWAAHADADVDVLACSLHPLGLPFGAGLPPTVSDYALEVRGQPDVYPAAPQSGLAPAWSDPERRLSQAELVELDPGPAGSRRLVRPDSPWPTAVEAVLRPLLAGGSAVVVAGPATEDQLARICRDERVLA</sequence>
<evidence type="ECO:0000313" key="1">
    <source>
        <dbReference type="EMBL" id="CAA9325560.1"/>
    </source>
</evidence>
<proteinExistence type="predicted"/>
<dbReference type="NCBIfam" id="TIGR03089">
    <property type="entry name" value="TIGR03089 family protein"/>
    <property type="match status" value="1"/>
</dbReference>
<dbReference type="Gene3D" id="3.40.50.12780">
    <property type="entry name" value="N-terminal domain of ligase-like"/>
    <property type="match status" value="1"/>
</dbReference>
<dbReference type="InterPro" id="IPR017523">
    <property type="entry name" value="Rv3268"/>
</dbReference>
<reference evidence="1" key="1">
    <citation type="submission" date="2020-02" db="EMBL/GenBank/DDBJ databases">
        <authorList>
            <person name="Meier V. D."/>
        </authorList>
    </citation>
    <scope>NUCLEOTIDE SEQUENCE</scope>
    <source>
        <strain evidence="1">AVDCRST_MAG61</strain>
    </source>
</reference>
<evidence type="ECO:0008006" key="2">
    <source>
        <dbReference type="Google" id="ProtNLM"/>
    </source>
</evidence>
<name>A0A6J4L8H8_9ACTN</name>
<dbReference type="InterPro" id="IPR042099">
    <property type="entry name" value="ANL_N_sf"/>
</dbReference>
<organism evidence="1">
    <name type="scientific">uncultured Friedmanniella sp</name>
    <dbReference type="NCBI Taxonomy" id="335381"/>
    <lineage>
        <taxon>Bacteria</taxon>
        <taxon>Bacillati</taxon>
        <taxon>Actinomycetota</taxon>
        <taxon>Actinomycetes</taxon>
        <taxon>Propionibacteriales</taxon>
        <taxon>Nocardioidaceae</taxon>
        <taxon>Friedmanniella</taxon>
        <taxon>environmental samples</taxon>
    </lineage>
</organism>